<dbReference type="Gene3D" id="1.10.238.220">
    <property type="match status" value="1"/>
</dbReference>
<protein>
    <recommendedName>
        <fullName evidence="2">PP2A regulatory subunit B'' EF-hand domain-containing protein</fullName>
    </recommendedName>
</protein>
<organism evidence="3">
    <name type="scientific">Petromyzon marinus</name>
    <name type="common">Sea lamprey</name>
    <dbReference type="NCBI Taxonomy" id="7757"/>
    <lineage>
        <taxon>Eukaryota</taxon>
        <taxon>Metazoa</taxon>
        <taxon>Chordata</taxon>
        <taxon>Craniata</taxon>
        <taxon>Vertebrata</taxon>
        <taxon>Cyclostomata</taxon>
        <taxon>Hyperoartia</taxon>
        <taxon>Petromyzontiformes</taxon>
        <taxon>Petromyzontidae</taxon>
        <taxon>Petromyzon</taxon>
    </lineage>
</organism>
<dbReference type="HOGENOM" id="CLU_131867_0_0_1"/>
<dbReference type="GO" id="GO:0046872">
    <property type="term" value="F:metal ion binding"/>
    <property type="evidence" value="ECO:0007669"/>
    <property type="project" value="UniProtKB-KW"/>
</dbReference>
<feature type="domain" description="PP2A regulatory subunit B'' EF-hand" evidence="2">
    <location>
        <begin position="32"/>
        <end position="121"/>
    </location>
</feature>
<keyword evidence="1" id="KW-0479">Metal-binding</keyword>
<evidence type="ECO:0000259" key="2">
    <source>
        <dbReference type="Pfam" id="PF17958"/>
    </source>
</evidence>
<accession>S4R624</accession>
<proteinExistence type="predicted"/>
<dbReference type="InterPro" id="IPR011992">
    <property type="entry name" value="EF-hand-dom_pair"/>
</dbReference>
<dbReference type="AlphaFoldDB" id="S4R624"/>
<dbReference type="Pfam" id="PF17958">
    <property type="entry name" value="EF-hand_13"/>
    <property type="match status" value="1"/>
</dbReference>
<dbReference type="Ensembl" id="ENSPMAT00000000655.1">
    <property type="protein sequence ID" value="ENSPMAP00000000654.1"/>
    <property type="gene ID" value="ENSPMAG00000000598.1"/>
</dbReference>
<dbReference type="PANTHER" id="PTHR14095">
    <property type="entry name" value="PHOSPHATASE 2A REGULATORY SUBUNIT-RELATED"/>
    <property type="match status" value="1"/>
</dbReference>
<reference evidence="3" key="2">
    <citation type="submission" date="2025-09" db="UniProtKB">
        <authorList>
            <consortium name="Ensembl"/>
        </authorList>
    </citation>
    <scope>IDENTIFICATION</scope>
</reference>
<dbReference type="GO" id="GO:0000159">
    <property type="term" value="C:protein phosphatase type 2A complex"/>
    <property type="evidence" value="ECO:0007669"/>
    <property type="project" value="TreeGrafter"/>
</dbReference>
<evidence type="ECO:0000313" key="3">
    <source>
        <dbReference type="Ensembl" id="ENSPMAP00000000654.1"/>
    </source>
</evidence>
<evidence type="ECO:0000256" key="1">
    <source>
        <dbReference type="ARBA" id="ARBA00022723"/>
    </source>
</evidence>
<reference evidence="3" key="1">
    <citation type="submission" date="2025-08" db="UniProtKB">
        <authorList>
            <consortium name="Ensembl"/>
        </authorList>
    </citation>
    <scope>IDENTIFICATION</scope>
</reference>
<dbReference type="SUPFAM" id="SSF47473">
    <property type="entry name" value="EF-hand"/>
    <property type="match status" value="2"/>
</dbReference>
<sequence>ALFLAAHGEETGFVTMETFTLTWLRVTRASEDDAARFVSLLARPGVAGLTQEDFIPLVQDIVDTHPGLAFLKDAPEFHSRYITTVIQRIFYTVNRSWSGRITVNELRRSNFLQTLALVAEEDDINQVTEYFSYEHFYVIYCKFWELDTDHDLYISASDLARHSDGGNACLAHFN</sequence>
<dbReference type="InterPro" id="IPR041534">
    <property type="entry name" value="EF-hand_13"/>
</dbReference>
<dbReference type="STRING" id="7757.ENSPMAP00000000654"/>
<dbReference type="GO" id="GO:0019888">
    <property type="term" value="F:protein phosphatase regulator activity"/>
    <property type="evidence" value="ECO:0007669"/>
    <property type="project" value="TreeGrafter"/>
</dbReference>
<dbReference type="Gene3D" id="1.10.238.230">
    <property type="match status" value="1"/>
</dbReference>
<dbReference type="GeneTree" id="ENSGT00940000154659"/>
<dbReference type="PANTHER" id="PTHR14095:SF0">
    <property type="entry name" value="MIP22305P"/>
    <property type="match status" value="1"/>
</dbReference>
<name>S4R624_PETMA</name>
<dbReference type="FunFam" id="1.10.238.220:FF:000001">
    <property type="entry name" value="Serine/threonine-protein phosphatase 2A regulatory subunit B'' subunit alpha"/>
    <property type="match status" value="1"/>
</dbReference>
<dbReference type="Gene3D" id="1.10.238.10">
    <property type="entry name" value="EF-hand"/>
    <property type="match status" value="1"/>
</dbReference>